<dbReference type="STRING" id="1246626.BleG1_1307"/>
<dbReference type="Proteomes" id="UP000027142">
    <property type="component" value="Chromosome"/>
</dbReference>
<dbReference type="Pfam" id="PF04235">
    <property type="entry name" value="DUF418"/>
    <property type="match status" value="1"/>
</dbReference>
<feature type="transmembrane region" description="Helical" evidence="1">
    <location>
        <begin position="214"/>
        <end position="235"/>
    </location>
</feature>
<sequence length="401" mass="45252">MRTPLQQQDRIMSLDVIRGIALLGILIANSIVFQFGMLGSMTPVSGMYANGELDEGTHFFIRLFVDGSFITLFSFLFGYGMTLQRDRFKEKQQSYSPVFWRRTVLLLLFGLLHILFIWRGDILLTYSLTAMLLFAFMPLKKRGLLISALIWFGVLGLTALIPDVGETPAPYFYSAEQVVLSDGSYRDHIQFRATHDLIGISTGDSTVVFVFGELFYQLSAVLTVMPMFLFGAFVARSKWLEAFHLYRKKALFLLPVIGLIGIGAKLPNAFAEGLNTQYQTLSIYIGAPFLALFYGTCIAILVSYGSKWFLPFANVGRMAFSNYILQSILFTLIFYGYGLGLHGQLGVFYGVLLSIGVYALQVLLSSIWLRFFQIGPLEWVWRSGTYMKWQSITKKDTAAKK</sequence>
<feature type="transmembrane region" description="Helical" evidence="1">
    <location>
        <begin position="347"/>
        <end position="369"/>
    </location>
</feature>
<feature type="transmembrane region" description="Helical" evidence="1">
    <location>
        <begin position="144"/>
        <end position="161"/>
    </location>
</feature>
<gene>
    <name evidence="3" type="ORF">BleG1_1307</name>
</gene>
<keyword evidence="1" id="KW-0812">Transmembrane</keyword>
<dbReference type="KEGG" id="ble:BleG1_1307"/>
<feature type="transmembrane region" description="Helical" evidence="1">
    <location>
        <begin position="283"/>
        <end position="302"/>
    </location>
</feature>
<feature type="transmembrane region" description="Helical" evidence="1">
    <location>
        <begin position="323"/>
        <end position="341"/>
    </location>
</feature>
<dbReference type="OrthoDB" id="9807744at2"/>
<evidence type="ECO:0000313" key="3">
    <source>
        <dbReference type="EMBL" id="AIC93890.1"/>
    </source>
</evidence>
<feature type="transmembrane region" description="Helical" evidence="1">
    <location>
        <begin position="20"/>
        <end position="39"/>
    </location>
</feature>
<dbReference type="InterPro" id="IPR052529">
    <property type="entry name" value="Bact_Transport_Assoc"/>
</dbReference>
<keyword evidence="4" id="KW-1185">Reference proteome</keyword>
<dbReference type="PANTHER" id="PTHR30590:SF2">
    <property type="entry name" value="INNER MEMBRANE PROTEIN"/>
    <property type="match status" value="1"/>
</dbReference>
<accession>A0A060LVS4</accession>
<proteinExistence type="predicted"/>
<dbReference type="RefSeq" id="WP_051667447.1">
    <property type="nucleotide sequence ID" value="NZ_CP003923.1"/>
</dbReference>
<reference evidence="3 4" key="1">
    <citation type="journal article" date="2014" name="Gene">
        <title>A comparative genomic analysis of the alkalitolerant soil bacterium Bacillus lehensis G1.</title>
        <authorList>
            <person name="Noor Y.M."/>
            <person name="Samsulrizal N.H."/>
            <person name="Jema'on N.A."/>
            <person name="Low K.O."/>
            <person name="Ramli A.N."/>
            <person name="Alias N.I."/>
            <person name="Damis S.I."/>
            <person name="Fuzi S.F."/>
            <person name="Isa M.N."/>
            <person name="Murad A.M."/>
            <person name="Raih M.F."/>
            <person name="Bakar F.D."/>
            <person name="Najimudin N."/>
            <person name="Mahadi N.M."/>
            <person name="Illias R.M."/>
        </authorList>
    </citation>
    <scope>NUCLEOTIDE SEQUENCE [LARGE SCALE GENOMIC DNA]</scope>
    <source>
        <strain evidence="3 4">G1</strain>
    </source>
</reference>
<dbReference type="EMBL" id="CP003923">
    <property type="protein sequence ID" value="AIC93890.1"/>
    <property type="molecule type" value="Genomic_DNA"/>
</dbReference>
<dbReference type="PATRIC" id="fig|1246626.3.peg.1294"/>
<dbReference type="InterPro" id="IPR007349">
    <property type="entry name" value="DUF418"/>
</dbReference>
<protein>
    <recommendedName>
        <fullName evidence="2">DUF418 domain-containing protein</fullName>
    </recommendedName>
</protein>
<dbReference type="AlphaFoldDB" id="A0A060LVS4"/>
<feature type="transmembrane region" description="Helical" evidence="1">
    <location>
        <begin position="122"/>
        <end position="139"/>
    </location>
</feature>
<name>A0A060LVS4_9BACI</name>
<evidence type="ECO:0000313" key="4">
    <source>
        <dbReference type="Proteomes" id="UP000027142"/>
    </source>
</evidence>
<keyword evidence="1" id="KW-1133">Transmembrane helix</keyword>
<keyword evidence="1" id="KW-0472">Membrane</keyword>
<dbReference type="eggNOG" id="COG2311">
    <property type="taxonomic scope" value="Bacteria"/>
</dbReference>
<dbReference type="HOGENOM" id="CLU_039610_0_0_9"/>
<dbReference type="PANTHER" id="PTHR30590">
    <property type="entry name" value="INNER MEMBRANE PROTEIN"/>
    <property type="match status" value="1"/>
</dbReference>
<evidence type="ECO:0000256" key="1">
    <source>
        <dbReference type="SAM" id="Phobius"/>
    </source>
</evidence>
<feature type="transmembrane region" description="Helical" evidence="1">
    <location>
        <begin position="251"/>
        <end position="271"/>
    </location>
</feature>
<feature type="domain" description="DUF418" evidence="2">
    <location>
        <begin position="235"/>
        <end position="388"/>
    </location>
</feature>
<organism evidence="3 4">
    <name type="scientific">Shouchella lehensis G1</name>
    <dbReference type="NCBI Taxonomy" id="1246626"/>
    <lineage>
        <taxon>Bacteria</taxon>
        <taxon>Bacillati</taxon>
        <taxon>Bacillota</taxon>
        <taxon>Bacilli</taxon>
        <taxon>Bacillales</taxon>
        <taxon>Bacillaceae</taxon>
        <taxon>Shouchella</taxon>
    </lineage>
</organism>
<feature type="transmembrane region" description="Helical" evidence="1">
    <location>
        <begin position="59"/>
        <end position="79"/>
    </location>
</feature>
<evidence type="ECO:0000259" key="2">
    <source>
        <dbReference type="Pfam" id="PF04235"/>
    </source>
</evidence>
<feature type="transmembrane region" description="Helical" evidence="1">
    <location>
        <begin position="99"/>
        <end position="116"/>
    </location>
</feature>